<evidence type="ECO:0000313" key="15">
    <source>
        <dbReference type="EMBL" id="BAM80331.1"/>
    </source>
</evidence>
<evidence type="ECO:0000256" key="5">
    <source>
        <dbReference type="ARBA" id="ARBA00022730"/>
    </source>
</evidence>
<evidence type="ECO:0000256" key="2">
    <source>
        <dbReference type="ARBA" id="ARBA00014334"/>
    </source>
</evidence>
<dbReference type="eggNOG" id="KOG0927">
    <property type="taxonomic scope" value="Eukaryota"/>
</dbReference>
<evidence type="ECO:0000256" key="4">
    <source>
        <dbReference type="ARBA" id="ARBA00022555"/>
    </source>
</evidence>
<dbReference type="PANTHER" id="PTHR43858:SF1">
    <property type="entry name" value="ABC TRANSPORTER-RELATED PROTEIN"/>
    <property type="match status" value="1"/>
</dbReference>
<dbReference type="Pfam" id="PF00005">
    <property type="entry name" value="ABC_tran"/>
    <property type="match status" value="2"/>
</dbReference>
<keyword evidence="5" id="KW-0699">rRNA-binding</keyword>
<evidence type="ECO:0000256" key="1">
    <source>
        <dbReference type="ARBA" id="ARBA00005868"/>
    </source>
</evidence>
<dbReference type="STRING" id="280699.M1URU7"/>
<feature type="region of interest" description="Disordered" evidence="13">
    <location>
        <begin position="65"/>
        <end position="95"/>
    </location>
</feature>
<reference evidence="15 16" key="1">
    <citation type="journal article" date="2004" name="Nature">
        <title>Genome sequence of the ultrasmall unicellular red alga Cyanidioschyzon merolae 10D.</title>
        <authorList>
            <person name="Matsuzaki M."/>
            <person name="Misumi O."/>
            <person name="Shin-i T."/>
            <person name="Maruyama S."/>
            <person name="Takahara M."/>
            <person name="Miyagishima S."/>
            <person name="Mori T."/>
            <person name="Nishida K."/>
            <person name="Yagisawa F."/>
            <person name="Nishida K."/>
            <person name="Yoshida Y."/>
            <person name="Nishimura Y."/>
            <person name="Nakao S."/>
            <person name="Kobayashi T."/>
            <person name="Momoyama Y."/>
            <person name="Higashiyama T."/>
            <person name="Minoda A."/>
            <person name="Sano M."/>
            <person name="Nomoto H."/>
            <person name="Oishi K."/>
            <person name="Hayashi H."/>
            <person name="Ohta F."/>
            <person name="Nishizaka S."/>
            <person name="Haga S."/>
            <person name="Miura S."/>
            <person name="Morishita T."/>
            <person name="Kabeya Y."/>
            <person name="Terasawa K."/>
            <person name="Suzuki Y."/>
            <person name="Ishii Y."/>
            <person name="Asakawa S."/>
            <person name="Takano H."/>
            <person name="Ohta N."/>
            <person name="Kuroiwa H."/>
            <person name="Tanaka K."/>
            <person name="Shimizu N."/>
            <person name="Sugano S."/>
            <person name="Sato N."/>
            <person name="Nozaki H."/>
            <person name="Ogasawara N."/>
            <person name="Kohara Y."/>
            <person name="Kuroiwa T."/>
        </authorList>
    </citation>
    <scope>NUCLEOTIDE SEQUENCE [LARGE SCALE GENOMIC DNA]</scope>
    <source>
        <strain evidence="15 16">10D</strain>
    </source>
</reference>
<keyword evidence="6" id="KW-0677">Repeat</keyword>
<keyword evidence="7" id="KW-0547">Nucleotide-binding</keyword>
<dbReference type="FunFam" id="3.40.50.300:FF:000011">
    <property type="entry name" value="Putative ABC transporter ATP-binding component"/>
    <property type="match status" value="1"/>
</dbReference>
<dbReference type="KEGG" id="cme:CYME_CMJ216C"/>
<evidence type="ECO:0000256" key="6">
    <source>
        <dbReference type="ARBA" id="ARBA00022737"/>
    </source>
</evidence>
<keyword evidence="16" id="KW-1185">Reference proteome</keyword>
<dbReference type="SUPFAM" id="SSF52540">
    <property type="entry name" value="P-loop containing nucleoside triphosphate hydrolases"/>
    <property type="match status" value="2"/>
</dbReference>
<dbReference type="AlphaFoldDB" id="M1URU7"/>
<dbReference type="Proteomes" id="UP000007014">
    <property type="component" value="Chromosome 10"/>
</dbReference>
<dbReference type="InterPro" id="IPR032781">
    <property type="entry name" value="ABC_tran_Xtn"/>
</dbReference>
<dbReference type="InterPro" id="IPR003439">
    <property type="entry name" value="ABC_transporter-like_ATP-bd"/>
</dbReference>
<dbReference type="Gene3D" id="3.40.50.300">
    <property type="entry name" value="P-loop containing nucleotide triphosphate hydrolases"/>
    <property type="match status" value="2"/>
</dbReference>
<dbReference type="OMA" id="VHIAKMI"/>
<dbReference type="GO" id="GO:0006412">
    <property type="term" value="P:translation"/>
    <property type="evidence" value="ECO:0007669"/>
    <property type="project" value="UniProtKB-KW"/>
</dbReference>
<evidence type="ECO:0000256" key="7">
    <source>
        <dbReference type="ARBA" id="ARBA00022741"/>
    </source>
</evidence>
<keyword evidence="11" id="KW-0694">RNA-binding</keyword>
<evidence type="ECO:0000256" key="8">
    <source>
        <dbReference type="ARBA" id="ARBA00022801"/>
    </source>
</evidence>
<dbReference type="Gramene" id="CMJ216CT">
    <property type="protein sequence ID" value="CMJ216CT"/>
    <property type="gene ID" value="CMJ216C"/>
</dbReference>
<evidence type="ECO:0000256" key="9">
    <source>
        <dbReference type="ARBA" id="ARBA00022840"/>
    </source>
</evidence>
<keyword evidence="10" id="KW-0810">Translation regulation</keyword>
<comment type="similarity">
    <text evidence="1">Belongs to the ABC transporter superfamily. ABCF family. Translational throttle EttA subfamily.</text>
</comment>
<name>M1URU7_CYAM1</name>
<proteinExistence type="inferred from homology"/>
<dbReference type="EMBL" id="AP006492">
    <property type="protein sequence ID" value="BAM80331.1"/>
    <property type="molecule type" value="Genomic_DNA"/>
</dbReference>
<evidence type="ECO:0000313" key="16">
    <source>
        <dbReference type="Proteomes" id="UP000007014"/>
    </source>
</evidence>
<protein>
    <recommendedName>
        <fullName evidence="2">Probable ATP-dependent transporter ycf16</fullName>
    </recommendedName>
</protein>
<dbReference type="GO" id="GO:0019843">
    <property type="term" value="F:rRNA binding"/>
    <property type="evidence" value="ECO:0007669"/>
    <property type="project" value="UniProtKB-KW"/>
</dbReference>
<dbReference type="GeneID" id="16993945"/>
<evidence type="ECO:0000259" key="14">
    <source>
        <dbReference type="PROSITE" id="PS50893"/>
    </source>
</evidence>
<evidence type="ECO:0000256" key="11">
    <source>
        <dbReference type="ARBA" id="ARBA00022884"/>
    </source>
</evidence>
<organism evidence="15 16">
    <name type="scientific">Cyanidioschyzon merolae (strain NIES-3377 / 10D)</name>
    <name type="common">Unicellular red alga</name>
    <dbReference type="NCBI Taxonomy" id="280699"/>
    <lineage>
        <taxon>Eukaryota</taxon>
        <taxon>Rhodophyta</taxon>
        <taxon>Bangiophyceae</taxon>
        <taxon>Cyanidiales</taxon>
        <taxon>Cyanidiaceae</taxon>
        <taxon>Cyanidioschyzon</taxon>
    </lineage>
</organism>
<dbReference type="OrthoDB" id="15006at2759"/>
<dbReference type="SMART" id="SM00382">
    <property type="entry name" value="AAA"/>
    <property type="match status" value="2"/>
</dbReference>
<dbReference type="Pfam" id="PF12848">
    <property type="entry name" value="ABC_tran_Xtn"/>
    <property type="match status" value="1"/>
</dbReference>
<dbReference type="InterPro" id="IPR022374">
    <property type="entry name" value="EttA"/>
</dbReference>
<dbReference type="GO" id="GO:0005524">
    <property type="term" value="F:ATP binding"/>
    <property type="evidence" value="ECO:0007669"/>
    <property type="project" value="UniProtKB-KW"/>
</dbReference>
<evidence type="ECO:0000256" key="10">
    <source>
        <dbReference type="ARBA" id="ARBA00022845"/>
    </source>
</evidence>
<dbReference type="InterPro" id="IPR017871">
    <property type="entry name" value="ABC_transporter-like_CS"/>
</dbReference>
<keyword evidence="12" id="KW-0648">Protein biosynthesis</keyword>
<feature type="domain" description="ABC transporter" evidence="14">
    <location>
        <begin position="432"/>
        <end position="665"/>
    </location>
</feature>
<dbReference type="PROSITE" id="PS50893">
    <property type="entry name" value="ABC_TRANSPORTER_2"/>
    <property type="match status" value="2"/>
</dbReference>
<evidence type="ECO:0000256" key="12">
    <source>
        <dbReference type="ARBA" id="ARBA00022917"/>
    </source>
</evidence>
<accession>M1URU7</accession>
<evidence type="ECO:0000256" key="3">
    <source>
        <dbReference type="ARBA" id="ARBA00022490"/>
    </source>
</evidence>
<feature type="domain" description="ABC transporter" evidence="14">
    <location>
        <begin position="104"/>
        <end position="361"/>
    </location>
</feature>
<gene>
    <name evidence="15" type="ORF">CYME_CMJ216C</name>
</gene>
<keyword evidence="4" id="KW-0820">tRNA-binding</keyword>
<dbReference type="InterPro" id="IPR027417">
    <property type="entry name" value="P-loop_NTPase"/>
</dbReference>
<keyword evidence="9" id="KW-0067">ATP-binding</keyword>
<sequence length="671" mass="74609">MFVATTPLKLPLVGSHATVASRGRRCAFLGDAVVSVAAASLRGERCRGLPIAGRLHVRMGLNASKLKKQQQQQQGKKKNKVSTKQEEASDAPSQIDTNRRDYMFQMLRVSKILPNGKQILKDISLAFFPGAKIGVVGPNGAGKSTLLRIMAGVDKEFEGEARPMRTASIGYLAQEPQLDDGETVMDNIMAGVKEIRDNLHRLETLSQRLADPACSAAEKQEIAQEIDQVQAQIEAADGYNLESILERAMEALRVPAPETPVKILSGGERRRVALVRLLIRRPDLLLLDEPTNHLDAESVLWLEQYLSKYYTGTVVAVTHSRSFLENTCEWILELENGRGIPHQGNYSSWLAAKQLRLEQDKKEADARRRLIDAELEWIRATPAARMTKNKARIDRFEELYQTQQETAESRSQSLSMNQIRIPVGPYLGEQVIEAEGLFKWYGDRCLISDATFSIPRGSVVGIIGGNGAGKSTLFRLITGREQPSAGTLRLGETVKLMYADQDRETLDPNKTVFEEICGDAHVDTVTLGNRTLNARAYCAWFNFRGADQQKKVGVLSGGERNRLNLAKAILNREHGGAGNVLLLDEPGNDLDTATLANLEQAILDFPGVVLAISHDPWFLSRVTTHILAFEGDSQVRFFVGGFDAYQEYRRARFGDEFINPTRLKFRPLPKM</sequence>
<dbReference type="PROSITE" id="PS00211">
    <property type="entry name" value="ABC_TRANSPORTER_1"/>
    <property type="match status" value="2"/>
</dbReference>
<keyword evidence="8" id="KW-0378">Hydrolase</keyword>
<dbReference type="RefSeq" id="XP_005534938.1">
    <property type="nucleotide sequence ID" value="XM_005534881.1"/>
</dbReference>
<dbReference type="InterPro" id="IPR003593">
    <property type="entry name" value="AAA+_ATPase"/>
</dbReference>
<evidence type="ECO:0000256" key="13">
    <source>
        <dbReference type="SAM" id="MobiDB-lite"/>
    </source>
</evidence>
<keyword evidence="3" id="KW-0963">Cytoplasm</keyword>
<dbReference type="HOGENOM" id="CLU_000604_36_0_1"/>
<dbReference type="CDD" id="cd03221">
    <property type="entry name" value="ABCF_EF-3"/>
    <property type="match status" value="2"/>
</dbReference>
<dbReference type="GO" id="GO:0016887">
    <property type="term" value="F:ATP hydrolysis activity"/>
    <property type="evidence" value="ECO:0007669"/>
    <property type="project" value="InterPro"/>
</dbReference>
<reference evidence="15 16" key="2">
    <citation type="journal article" date="2007" name="BMC Biol.">
        <title>A 100%-complete sequence reveals unusually simple genomic features in the hot-spring red alga Cyanidioschyzon merolae.</title>
        <authorList>
            <person name="Nozaki H."/>
            <person name="Takano H."/>
            <person name="Misumi O."/>
            <person name="Terasawa K."/>
            <person name="Matsuzaki M."/>
            <person name="Maruyama S."/>
            <person name="Nishida K."/>
            <person name="Yagisawa F."/>
            <person name="Yoshida Y."/>
            <person name="Fujiwara T."/>
            <person name="Takio S."/>
            <person name="Tamura K."/>
            <person name="Chung S.J."/>
            <person name="Nakamura S."/>
            <person name="Kuroiwa H."/>
            <person name="Tanaka K."/>
            <person name="Sato N."/>
            <person name="Kuroiwa T."/>
        </authorList>
    </citation>
    <scope>NUCLEOTIDE SEQUENCE [LARGE SCALE GENOMIC DNA]</scope>
    <source>
        <strain evidence="15 16">10D</strain>
    </source>
</reference>
<dbReference type="GO" id="GO:0045900">
    <property type="term" value="P:negative regulation of translational elongation"/>
    <property type="evidence" value="ECO:0007669"/>
    <property type="project" value="InterPro"/>
</dbReference>
<dbReference type="NCBIfam" id="NF008775">
    <property type="entry name" value="PRK11819.1"/>
    <property type="match status" value="1"/>
</dbReference>
<dbReference type="GO" id="GO:0000049">
    <property type="term" value="F:tRNA binding"/>
    <property type="evidence" value="ECO:0007669"/>
    <property type="project" value="UniProtKB-KW"/>
</dbReference>
<dbReference type="PANTHER" id="PTHR43858">
    <property type="entry name" value="ENERGY-DEPENDENT TRANSLATIONAL THROTTLE PROTEIN ETTA"/>
    <property type="match status" value="1"/>
</dbReference>
<dbReference type="FunFam" id="3.40.50.300:FF:000183">
    <property type="entry name" value="ABC transporter ATP-binding protein yjjK"/>
    <property type="match status" value="1"/>
</dbReference>